<feature type="compositionally biased region" description="Basic residues" evidence="1">
    <location>
        <begin position="218"/>
        <end position="228"/>
    </location>
</feature>
<evidence type="ECO:0000313" key="2">
    <source>
        <dbReference type="EMBL" id="VEW14866.1"/>
    </source>
</evidence>
<dbReference type="AlphaFoldDB" id="A0A449DBC5"/>
<proteinExistence type="predicted"/>
<dbReference type="EMBL" id="CAACXN010000016">
    <property type="protein sequence ID" value="VEW14866.1"/>
    <property type="molecule type" value="Genomic_DNA"/>
</dbReference>
<feature type="compositionally biased region" description="Polar residues" evidence="1">
    <location>
        <begin position="176"/>
        <end position="185"/>
    </location>
</feature>
<organism evidence="2 3">
    <name type="scientific">Brevibacterium casei</name>
    <dbReference type="NCBI Taxonomy" id="33889"/>
    <lineage>
        <taxon>Bacteria</taxon>
        <taxon>Bacillati</taxon>
        <taxon>Actinomycetota</taxon>
        <taxon>Actinomycetes</taxon>
        <taxon>Micrococcales</taxon>
        <taxon>Brevibacteriaceae</taxon>
        <taxon>Brevibacterium</taxon>
    </lineage>
</organism>
<feature type="compositionally biased region" description="Low complexity" evidence="1">
    <location>
        <begin position="157"/>
        <end position="171"/>
    </location>
</feature>
<reference evidence="2 3" key="1">
    <citation type="submission" date="2019-02" db="EMBL/GenBank/DDBJ databases">
        <authorList>
            <consortium name="Pathogen Informatics"/>
        </authorList>
    </citation>
    <scope>NUCLEOTIDE SEQUENCE [LARGE SCALE GENOMIC DNA]</scope>
    <source>
        <strain evidence="2 3">3012STDY7078520</strain>
    </source>
</reference>
<feature type="region of interest" description="Disordered" evidence="1">
    <location>
        <begin position="65"/>
        <end position="228"/>
    </location>
</feature>
<dbReference type="Proteomes" id="UP000386281">
    <property type="component" value="Unassembled WGS sequence"/>
</dbReference>
<sequence>MKIPYSQATVADVSDAVTFVIAGLCHRRRCADPWLPLTAGIGFGVLRDSHRRPVRSPLPAALTLALPESPDRRSVPSTGSAPLPDSSSCGSIPENGSPCTAPIPETTLSEQVSRAADGRRCQPSPPSLTRLSIAIPGSPSESPMDEKGKRIVSPIDATGAGASGPAGPHTGIRSAQDGTSPFRPQTSPPRHPTGGSDGSGDGPPSWVVAATGFPTVPFRHRHHPGPRR</sequence>
<accession>A0A449DBC5</accession>
<evidence type="ECO:0000313" key="3">
    <source>
        <dbReference type="Proteomes" id="UP000386281"/>
    </source>
</evidence>
<evidence type="ECO:0000256" key="1">
    <source>
        <dbReference type="SAM" id="MobiDB-lite"/>
    </source>
</evidence>
<name>A0A449DBC5_9MICO</name>
<feature type="compositionally biased region" description="Polar residues" evidence="1">
    <location>
        <begin position="75"/>
        <end position="90"/>
    </location>
</feature>
<gene>
    <name evidence="2" type="ORF">NCTC12391_03016</name>
</gene>
<protein>
    <submittedName>
        <fullName evidence="2">Uncharacterized protein</fullName>
    </submittedName>
</protein>